<dbReference type="Gene3D" id="3.30.200.20">
    <property type="entry name" value="Phosphorylase Kinase, domain 1"/>
    <property type="match status" value="1"/>
</dbReference>
<dbReference type="GO" id="GO:0005524">
    <property type="term" value="F:ATP binding"/>
    <property type="evidence" value="ECO:0007669"/>
    <property type="project" value="UniProtKB-UniRule"/>
</dbReference>
<comment type="catalytic activity">
    <reaction evidence="18">
        <text>L-seryl-[protein] + ATP = O-phospho-L-seryl-[protein] + ADP + H(+)</text>
        <dbReference type="Rhea" id="RHEA:17989"/>
        <dbReference type="Rhea" id="RHEA-COMP:9863"/>
        <dbReference type="Rhea" id="RHEA-COMP:11604"/>
        <dbReference type="ChEBI" id="CHEBI:15378"/>
        <dbReference type="ChEBI" id="CHEBI:29999"/>
        <dbReference type="ChEBI" id="CHEBI:30616"/>
        <dbReference type="ChEBI" id="CHEBI:83421"/>
        <dbReference type="ChEBI" id="CHEBI:456216"/>
        <dbReference type="EC" id="2.7.11.1"/>
    </reaction>
</comment>
<dbReference type="InterPro" id="IPR001611">
    <property type="entry name" value="Leu-rich_rpt"/>
</dbReference>
<keyword evidence="16" id="KW-0325">Glycoprotein</keyword>
<evidence type="ECO:0000256" key="19">
    <source>
        <dbReference type="PROSITE-ProRule" id="PRU10141"/>
    </source>
</evidence>
<dbReference type="SUPFAM" id="SSF52058">
    <property type="entry name" value="L domain-like"/>
    <property type="match status" value="1"/>
</dbReference>
<evidence type="ECO:0000256" key="2">
    <source>
        <dbReference type="ARBA" id="ARBA00012513"/>
    </source>
</evidence>
<dbReference type="InterPro" id="IPR008271">
    <property type="entry name" value="Ser/Thr_kinase_AS"/>
</dbReference>
<dbReference type="PROSITE" id="PS50011">
    <property type="entry name" value="PROTEIN_KINASE_DOM"/>
    <property type="match status" value="1"/>
</dbReference>
<dbReference type="PANTHER" id="PTHR27008">
    <property type="entry name" value="OS04G0122200 PROTEIN"/>
    <property type="match status" value="1"/>
</dbReference>
<evidence type="ECO:0000256" key="16">
    <source>
        <dbReference type="ARBA" id="ARBA00023180"/>
    </source>
</evidence>
<keyword evidence="13 19" id="KW-0067">ATP-binding</keyword>
<evidence type="ECO:0000256" key="6">
    <source>
        <dbReference type="ARBA" id="ARBA00022614"/>
    </source>
</evidence>
<keyword evidence="3" id="KW-1003">Cell membrane</keyword>
<proteinExistence type="predicted"/>
<evidence type="ECO:0000256" key="10">
    <source>
        <dbReference type="ARBA" id="ARBA00022737"/>
    </source>
</evidence>
<dbReference type="GO" id="GO:0005886">
    <property type="term" value="C:plasma membrane"/>
    <property type="evidence" value="ECO:0007669"/>
    <property type="project" value="UniProtKB-SubCell"/>
</dbReference>
<sequence length="759" mass="85706">MVCNRFYHLLVLTYTSKFQKPFARSRIYLYRSIQQPNIRFSRTSIFNCSRLQHLDLSFNSLFGFLPANIHKLLPKHAYLNLASNSLSGSIPSTICQLHGLRLTIILMKDTQQSLEISQNFKFCRMHPQFGNLSNIKYLWMSNMNIVGEIPDIMPQLSQLRLLDLSSNRWNGMIPSGVWTLRSLEMLYLDNNSLCGHISGPIEAMSLTEINVSNNLLTGRIPDDFGLIPKGIALLPMLHDMQLSHNFLSGELPNELGKHSMLLNIEISSNNLSGKLPEGLCSFQALRYIDFSNSRLSGELPKSIALQEIEYLKNLDLRKNNLSGEIPNIPQDMDLNKAIDTIDLSENSLSGPIPANLIYLRPTILNLSNNQLTGQIPPVLQINEFVRSFLSNPGLCASYNFGNYPMCIRQPGPEEQHKHLKRPIIIFLILGSTILSFTGILCFIKIRAFLTRQRQNHEAPSPGWNLTTFQPINYNVEDILYGLTNNNLVGSGGSGKVYKICLGNSCKIAVKKISNGLKKDDMMAKQFQAEIGTLGSIRHANIVKLLDFISTSESKLLIYEYMEHGSLYDWLHQRYLATEQLNWPMRMSIAIDAARGLSYMHHDLSPPIAHRDVKSSNILLDLEFKAKIADFGLARALVKAGDLESISTMVGSFGYMAPEFASIRKINVKVDVYSFGVVLLELTTRRLATGEDGGHENLAQWAWRKFQEDNFQLIDVIDENMRDASNFREVQLVFKLGLICTGPKPSLRPTMKEVLQVLQH</sequence>
<dbReference type="Pfam" id="PF00560">
    <property type="entry name" value="LRR_1"/>
    <property type="match status" value="5"/>
</dbReference>
<evidence type="ECO:0000256" key="1">
    <source>
        <dbReference type="ARBA" id="ARBA00004162"/>
    </source>
</evidence>
<evidence type="ECO:0000256" key="15">
    <source>
        <dbReference type="ARBA" id="ARBA00023136"/>
    </source>
</evidence>
<dbReference type="Proteomes" id="UP000807115">
    <property type="component" value="Chromosome 10"/>
</dbReference>
<evidence type="ECO:0000256" key="14">
    <source>
        <dbReference type="ARBA" id="ARBA00022989"/>
    </source>
</evidence>
<evidence type="ECO:0000256" key="17">
    <source>
        <dbReference type="ARBA" id="ARBA00047899"/>
    </source>
</evidence>
<feature type="binding site" evidence="19">
    <location>
        <position position="511"/>
    </location>
    <ligand>
        <name>ATP</name>
        <dbReference type="ChEBI" id="CHEBI:30616"/>
    </ligand>
</feature>
<dbReference type="Gene3D" id="1.10.510.10">
    <property type="entry name" value="Transferase(Phosphotransferase) domain 1"/>
    <property type="match status" value="1"/>
</dbReference>
<evidence type="ECO:0000256" key="20">
    <source>
        <dbReference type="SAM" id="Phobius"/>
    </source>
</evidence>
<organism evidence="22 23">
    <name type="scientific">Sorghum bicolor</name>
    <name type="common">Sorghum</name>
    <name type="synonym">Sorghum vulgare</name>
    <dbReference type="NCBI Taxonomy" id="4558"/>
    <lineage>
        <taxon>Eukaryota</taxon>
        <taxon>Viridiplantae</taxon>
        <taxon>Streptophyta</taxon>
        <taxon>Embryophyta</taxon>
        <taxon>Tracheophyta</taxon>
        <taxon>Spermatophyta</taxon>
        <taxon>Magnoliopsida</taxon>
        <taxon>Liliopsida</taxon>
        <taxon>Poales</taxon>
        <taxon>Poaceae</taxon>
        <taxon>PACMAD clade</taxon>
        <taxon>Panicoideae</taxon>
        <taxon>Andropogonodae</taxon>
        <taxon>Andropogoneae</taxon>
        <taxon>Sorghinae</taxon>
        <taxon>Sorghum</taxon>
    </lineage>
</organism>
<dbReference type="PROSITE" id="PS00107">
    <property type="entry name" value="PROTEIN_KINASE_ATP"/>
    <property type="match status" value="1"/>
</dbReference>
<evidence type="ECO:0000256" key="12">
    <source>
        <dbReference type="ARBA" id="ARBA00022777"/>
    </source>
</evidence>
<keyword evidence="14 20" id="KW-1133">Transmembrane helix</keyword>
<evidence type="ECO:0000256" key="5">
    <source>
        <dbReference type="ARBA" id="ARBA00022553"/>
    </source>
</evidence>
<dbReference type="Pfam" id="PF00069">
    <property type="entry name" value="Pkinase"/>
    <property type="match status" value="1"/>
</dbReference>
<dbReference type="InterPro" id="IPR032675">
    <property type="entry name" value="LRR_dom_sf"/>
</dbReference>
<keyword evidence="12" id="KW-0418">Kinase</keyword>
<comment type="catalytic activity">
    <reaction evidence="17">
        <text>L-threonyl-[protein] + ATP = O-phospho-L-threonyl-[protein] + ADP + H(+)</text>
        <dbReference type="Rhea" id="RHEA:46608"/>
        <dbReference type="Rhea" id="RHEA-COMP:11060"/>
        <dbReference type="Rhea" id="RHEA-COMP:11605"/>
        <dbReference type="ChEBI" id="CHEBI:15378"/>
        <dbReference type="ChEBI" id="CHEBI:30013"/>
        <dbReference type="ChEBI" id="CHEBI:30616"/>
        <dbReference type="ChEBI" id="CHEBI:61977"/>
        <dbReference type="ChEBI" id="CHEBI:456216"/>
        <dbReference type="EC" id="2.7.11.1"/>
    </reaction>
</comment>
<evidence type="ECO:0000259" key="21">
    <source>
        <dbReference type="PROSITE" id="PS50011"/>
    </source>
</evidence>
<evidence type="ECO:0000313" key="22">
    <source>
        <dbReference type="EMBL" id="KAG0514758.1"/>
    </source>
</evidence>
<evidence type="ECO:0000313" key="23">
    <source>
        <dbReference type="Proteomes" id="UP000807115"/>
    </source>
</evidence>
<feature type="domain" description="Protein kinase" evidence="21">
    <location>
        <begin position="482"/>
        <end position="759"/>
    </location>
</feature>
<evidence type="ECO:0000256" key="4">
    <source>
        <dbReference type="ARBA" id="ARBA00022527"/>
    </source>
</evidence>
<dbReference type="EC" id="2.7.11.1" evidence="2"/>
<dbReference type="FunFam" id="3.80.10.10:FF:000041">
    <property type="entry name" value="LRR receptor-like serine/threonine-protein kinase ERECTA"/>
    <property type="match status" value="2"/>
</dbReference>
<evidence type="ECO:0000256" key="8">
    <source>
        <dbReference type="ARBA" id="ARBA00022692"/>
    </source>
</evidence>
<reference evidence="22" key="2">
    <citation type="submission" date="2020-10" db="EMBL/GenBank/DDBJ databases">
        <authorList>
            <person name="Cooper E.A."/>
            <person name="Brenton Z.W."/>
            <person name="Flinn B.S."/>
            <person name="Jenkins J."/>
            <person name="Shu S."/>
            <person name="Flowers D."/>
            <person name="Luo F."/>
            <person name="Wang Y."/>
            <person name="Xia P."/>
            <person name="Barry K."/>
            <person name="Daum C."/>
            <person name="Lipzen A."/>
            <person name="Yoshinaga Y."/>
            <person name="Schmutz J."/>
            <person name="Saski C."/>
            <person name="Vermerris W."/>
            <person name="Kresovich S."/>
        </authorList>
    </citation>
    <scope>NUCLEOTIDE SEQUENCE</scope>
</reference>
<evidence type="ECO:0000256" key="7">
    <source>
        <dbReference type="ARBA" id="ARBA00022679"/>
    </source>
</evidence>
<protein>
    <recommendedName>
        <fullName evidence="2">non-specific serine/threonine protein kinase</fullName>
        <ecNumber evidence="2">2.7.11.1</ecNumber>
    </recommendedName>
</protein>
<dbReference type="PROSITE" id="PS00108">
    <property type="entry name" value="PROTEIN_KINASE_ST"/>
    <property type="match status" value="1"/>
</dbReference>
<feature type="transmembrane region" description="Helical" evidence="20">
    <location>
        <begin position="423"/>
        <end position="443"/>
    </location>
</feature>
<keyword evidence="6" id="KW-0433">Leucine-rich repeat</keyword>
<dbReference type="Gene3D" id="3.80.10.10">
    <property type="entry name" value="Ribonuclease Inhibitor"/>
    <property type="match status" value="4"/>
</dbReference>
<evidence type="ECO:0000256" key="3">
    <source>
        <dbReference type="ARBA" id="ARBA00022475"/>
    </source>
</evidence>
<reference evidence="22" key="1">
    <citation type="journal article" date="2019" name="BMC Genomics">
        <title>A new reference genome for Sorghum bicolor reveals high levels of sequence similarity between sweet and grain genotypes: implications for the genetics of sugar metabolism.</title>
        <authorList>
            <person name="Cooper E.A."/>
            <person name="Brenton Z.W."/>
            <person name="Flinn B.S."/>
            <person name="Jenkins J."/>
            <person name="Shu S."/>
            <person name="Flowers D."/>
            <person name="Luo F."/>
            <person name="Wang Y."/>
            <person name="Xia P."/>
            <person name="Barry K."/>
            <person name="Daum C."/>
            <person name="Lipzen A."/>
            <person name="Yoshinaga Y."/>
            <person name="Schmutz J."/>
            <person name="Saski C."/>
            <person name="Vermerris W."/>
            <person name="Kresovich S."/>
        </authorList>
    </citation>
    <scope>NUCLEOTIDE SEQUENCE</scope>
</reference>
<keyword evidence="8 20" id="KW-0812">Transmembrane</keyword>
<keyword evidence="15 20" id="KW-0472">Membrane</keyword>
<dbReference type="InterPro" id="IPR000719">
    <property type="entry name" value="Prot_kinase_dom"/>
</dbReference>
<gene>
    <name evidence="22" type="ORF">BDA96_10G221000</name>
</gene>
<dbReference type="PANTHER" id="PTHR27008:SF396">
    <property type="entry name" value="LRR RECEPTOR-LIKE SERINE_THREONINE-PROTEIN KINASE HSL2"/>
    <property type="match status" value="1"/>
</dbReference>
<evidence type="ECO:0000256" key="13">
    <source>
        <dbReference type="ARBA" id="ARBA00022840"/>
    </source>
</evidence>
<dbReference type="EMBL" id="CM027689">
    <property type="protein sequence ID" value="KAG0514758.1"/>
    <property type="molecule type" value="Genomic_DNA"/>
</dbReference>
<dbReference type="AlphaFoldDB" id="A0A921Q3I2"/>
<evidence type="ECO:0000256" key="18">
    <source>
        <dbReference type="ARBA" id="ARBA00048679"/>
    </source>
</evidence>
<dbReference type="SMART" id="SM00220">
    <property type="entry name" value="S_TKc"/>
    <property type="match status" value="1"/>
</dbReference>
<evidence type="ECO:0000256" key="9">
    <source>
        <dbReference type="ARBA" id="ARBA00022729"/>
    </source>
</evidence>
<evidence type="ECO:0000256" key="11">
    <source>
        <dbReference type="ARBA" id="ARBA00022741"/>
    </source>
</evidence>
<dbReference type="FunFam" id="1.10.510.10:FF:000417">
    <property type="entry name" value="Leucine-rich repeat receptor-like protein kinase"/>
    <property type="match status" value="1"/>
</dbReference>
<keyword evidence="11 19" id="KW-0547">Nucleotide-binding</keyword>
<keyword evidence="4" id="KW-0723">Serine/threonine-protein kinase</keyword>
<keyword evidence="10" id="KW-0677">Repeat</keyword>
<name>A0A921Q3I2_SORBI</name>
<keyword evidence="5" id="KW-0597">Phosphoprotein</keyword>
<dbReference type="CDD" id="cd14066">
    <property type="entry name" value="STKc_IRAK"/>
    <property type="match status" value="1"/>
</dbReference>
<dbReference type="InterPro" id="IPR017441">
    <property type="entry name" value="Protein_kinase_ATP_BS"/>
</dbReference>
<keyword evidence="7" id="KW-0808">Transferase</keyword>
<dbReference type="InterPro" id="IPR051809">
    <property type="entry name" value="Plant_receptor-like_S/T_kinase"/>
</dbReference>
<comment type="caution">
    <text evidence="22">The sequence shown here is derived from an EMBL/GenBank/DDBJ whole genome shotgun (WGS) entry which is preliminary data.</text>
</comment>
<dbReference type="SUPFAM" id="SSF56112">
    <property type="entry name" value="Protein kinase-like (PK-like)"/>
    <property type="match status" value="1"/>
</dbReference>
<keyword evidence="9" id="KW-0732">Signal</keyword>
<dbReference type="GO" id="GO:0004674">
    <property type="term" value="F:protein serine/threonine kinase activity"/>
    <property type="evidence" value="ECO:0007669"/>
    <property type="project" value="UniProtKB-KW"/>
</dbReference>
<dbReference type="InterPro" id="IPR011009">
    <property type="entry name" value="Kinase-like_dom_sf"/>
</dbReference>
<accession>A0A921Q3I2</accession>
<comment type="subcellular location">
    <subcellularLocation>
        <location evidence="1">Cell membrane</location>
        <topology evidence="1">Single-pass membrane protein</topology>
    </subcellularLocation>
</comment>